<feature type="domain" description="Glycosyltransferase 2-like" evidence="4">
    <location>
        <begin position="13"/>
        <end position="156"/>
    </location>
</feature>
<evidence type="ECO:0000313" key="6">
    <source>
        <dbReference type="Proteomes" id="UP000604481"/>
    </source>
</evidence>
<gene>
    <name evidence="5" type="ORF">INR99_07080</name>
</gene>
<evidence type="ECO:0000259" key="4">
    <source>
        <dbReference type="Pfam" id="PF00535"/>
    </source>
</evidence>
<dbReference type="InterPro" id="IPR050834">
    <property type="entry name" value="Glycosyltransf_2"/>
</dbReference>
<dbReference type="RefSeq" id="WP_194115626.1">
    <property type="nucleotide sequence ID" value="NZ_JADFUA010000003.1"/>
</dbReference>
<reference evidence="5 6" key="1">
    <citation type="submission" date="2020-10" db="EMBL/GenBank/DDBJ databases">
        <title>The genome sequence of Chitinilyticum litopenaei 4Y14.</title>
        <authorList>
            <person name="Liu Y."/>
        </authorList>
    </citation>
    <scope>NUCLEOTIDE SEQUENCE [LARGE SCALE GENOMIC DNA]</scope>
    <source>
        <strain evidence="5 6">4Y14</strain>
    </source>
</reference>
<evidence type="ECO:0000256" key="2">
    <source>
        <dbReference type="ARBA" id="ARBA00022676"/>
    </source>
</evidence>
<proteinExistence type="inferred from homology"/>
<protein>
    <submittedName>
        <fullName evidence="5">Glycosyltransferase</fullName>
    </submittedName>
</protein>
<dbReference type="Gene3D" id="3.90.550.10">
    <property type="entry name" value="Spore Coat Polysaccharide Biosynthesis Protein SpsA, Chain A"/>
    <property type="match status" value="1"/>
</dbReference>
<evidence type="ECO:0000256" key="1">
    <source>
        <dbReference type="ARBA" id="ARBA00006739"/>
    </source>
</evidence>
<name>A0A8J7FMD9_9NEIS</name>
<keyword evidence="6" id="KW-1185">Reference proteome</keyword>
<keyword evidence="3" id="KW-0808">Transferase</keyword>
<comment type="similarity">
    <text evidence="1">Belongs to the glycosyltransferase 2 family.</text>
</comment>
<accession>A0A8J7FMD9</accession>
<dbReference type="GO" id="GO:0016757">
    <property type="term" value="F:glycosyltransferase activity"/>
    <property type="evidence" value="ECO:0007669"/>
    <property type="project" value="UniProtKB-KW"/>
</dbReference>
<dbReference type="PANTHER" id="PTHR43685">
    <property type="entry name" value="GLYCOSYLTRANSFERASE"/>
    <property type="match status" value="1"/>
</dbReference>
<comment type="caution">
    <text evidence="5">The sequence shown here is derived from an EMBL/GenBank/DDBJ whole genome shotgun (WGS) entry which is preliminary data.</text>
</comment>
<evidence type="ECO:0000256" key="3">
    <source>
        <dbReference type="ARBA" id="ARBA00022679"/>
    </source>
</evidence>
<dbReference type="PANTHER" id="PTHR43685:SF5">
    <property type="entry name" value="GLYCOSYLTRANSFERASE EPSE-RELATED"/>
    <property type="match status" value="1"/>
</dbReference>
<evidence type="ECO:0000313" key="5">
    <source>
        <dbReference type="EMBL" id="MBE9609106.1"/>
    </source>
</evidence>
<dbReference type="SUPFAM" id="SSF53448">
    <property type="entry name" value="Nucleotide-diphospho-sugar transferases"/>
    <property type="match status" value="1"/>
</dbReference>
<dbReference type="EMBL" id="JADFUA010000003">
    <property type="protein sequence ID" value="MBE9609106.1"/>
    <property type="molecule type" value="Genomic_DNA"/>
</dbReference>
<organism evidence="5 6">
    <name type="scientific">Chitinilyticum piscinae</name>
    <dbReference type="NCBI Taxonomy" id="2866724"/>
    <lineage>
        <taxon>Bacteria</taxon>
        <taxon>Pseudomonadati</taxon>
        <taxon>Pseudomonadota</taxon>
        <taxon>Betaproteobacteria</taxon>
        <taxon>Neisseriales</taxon>
        <taxon>Chitinibacteraceae</taxon>
        <taxon>Chitinilyticum</taxon>
    </lineage>
</organism>
<sequence length="280" mass="30985">MTEQLHRQPVLLLIPHYNNPQALNASLASIGADEPCDVLVVDDGSTRAPIDEAGARAAFKGRGVLRFLSLPQNKGIEGALNAGLQWAQSRGYEFIARLDCGDLNVSDRIQRQLSFLEQHPEVYLLGGAARFVDQQGVEQFVLRHPERHEDIVQTMRKNSAFVHPAVMYRTAGLATTGLYPLDAPAAEDYALFYAFVRHFRVANLPEVLIHYELDPGGISLSKRQKQLASRLKVQKANSDGSLAALAGRLRTRGLMLMPYGLVFRLKAALRRTSRKATGDD</sequence>
<dbReference type="InterPro" id="IPR029044">
    <property type="entry name" value="Nucleotide-diphossugar_trans"/>
</dbReference>
<keyword evidence="2" id="KW-0328">Glycosyltransferase</keyword>
<dbReference type="AlphaFoldDB" id="A0A8J7FMD9"/>
<dbReference type="InterPro" id="IPR001173">
    <property type="entry name" value="Glyco_trans_2-like"/>
</dbReference>
<dbReference type="Proteomes" id="UP000604481">
    <property type="component" value="Unassembled WGS sequence"/>
</dbReference>
<dbReference type="Pfam" id="PF00535">
    <property type="entry name" value="Glycos_transf_2"/>
    <property type="match status" value="1"/>
</dbReference>